<dbReference type="KEGG" id="bcr:BCAH187_A1408"/>
<sequence>MSKPQYIYNGFIFPDIDIRKLTSGDLTYLSKEQLKIERNEIYARHGHIFQSSLGIEKTSIIQES</sequence>
<dbReference type="Proteomes" id="UP000002214">
    <property type="component" value="Chromosome"/>
</dbReference>
<evidence type="ECO:0000259" key="1">
    <source>
        <dbReference type="SMART" id="SM01324"/>
    </source>
</evidence>
<evidence type="ECO:0000313" key="2">
    <source>
        <dbReference type="EMBL" id="ACJ78080.1"/>
    </source>
</evidence>
<proteinExistence type="predicted"/>
<dbReference type="InterPro" id="IPR038434">
    <property type="entry name" value="YARHG_sf"/>
</dbReference>
<feature type="domain" description="YARHG" evidence="1">
    <location>
        <begin position="9"/>
        <end position="64"/>
    </location>
</feature>
<organism evidence="2 3">
    <name type="scientific">Bacillus cereus (strain AH187)</name>
    <dbReference type="NCBI Taxonomy" id="405534"/>
    <lineage>
        <taxon>Bacteria</taxon>
        <taxon>Bacillati</taxon>
        <taxon>Bacillota</taxon>
        <taxon>Bacilli</taxon>
        <taxon>Bacillales</taxon>
        <taxon>Bacillaceae</taxon>
        <taxon>Bacillus</taxon>
        <taxon>Bacillus cereus group</taxon>
    </lineage>
</organism>
<dbReference type="EMBL" id="CP001177">
    <property type="protein sequence ID" value="ACJ78080.1"/>
    <property type="molecule type" value="Genomic_DNA"/>
</dbReference>
<dbReference type="Gene3D" id="1.20.58.1690">
    <property type="match status" value="1"/>
</dbReference>
<dbReference type="SMART" id="SM01324">
    <property type="entry name" value="YARHG"/>
    <property type="match status" value="1"/>
</dbReference>
<dbReference type="HOGENOM" id="CLU_2858079_0_0_9"/>
<evidence type="ECO:0000313" key="3">
    <source>
        <dbReference type="Proteomes" id="UP000002214"/>
    </source>
</evidence>
<dbReference type="Pfam" id="PF13308">
    <property type="entry name" value="YARHG"/>
    <property type="match status" value="1"/>
</dbReference>
<gene>
    <name evidence="2" type="ordered locus">BCAH187_A1408</name>
</gene>
<dbReference type="InterPro" id="IPR025582">
    <property type="entry name" value="YARHG_dom"/>
</dbReference>
<protein>
    <submittedName>
        <fullName evidence="2">IG hypothetical 16680</fullName>
    </submittedName>
</protein>
<dbReference type="AlphaFoldDB" id="B7I0G2"/>
<name>B7I0G2_BACC7</name>
<accession>B7I0G2</accession>
<reference evidence="2 3" key="1">
    <citation type="submission" date="2008-10" db="EMBL/GenBank/DDBJ databases">
        <title>Genome sequence of Bacillus cereus AH187.</title>
        <authorList>
            <person name="Dodson R.J."/>
            <person name="Durkin A.S."/>
            <person name="Rosovitz M.J."/>
            <person name="Rasko D.A."/>
            <person name="Kolsto A.B."/>
            <person name="Okstad O.A."/>
            <person name="Ravel J."/>
            <person name="Sutton G."/>
        </authorList>
    </citation>
    <scope>NUCLEOTIDE SEQUENCE [LARGE SCALE GENOMIC DNA]</scope>
    <source>
        <strain evidence="2 3">AH187</strain>
    </source>
</reference>